<evidence type="ECO:0000259" key="15">
    <source>
        <dbReference type="Pfam" id="PF02544"/>
    </source>
</evidence>
<feature type="transmembrane region" description="Helical" evidence="14">
    <location>
        <begin position="159"/>
        <end position="182"/>
    </location>
</feature>
<organism evidence="16 17">
    <name type="scientific">Conger conger</name>
    <name type="common">Conger eel</name>
    <name type="synonym">Muraena conger</name>
    <dbReference type="NCBI Taxonomy" id="82655"/>
    <lineage>
        <taxon>Eukaryota</taxon>
        <taxon>Metazoa</taxon>
        <taxon>Chordata</taxon>
        <taxon>Craniata</taxon>
        <taxon>Vertebrata</taxon>
        <taxon>Euteleostomi</taxon>
        <taxon>Actinopterygii</taxon>
        <taxon>Neopterygii</taxon>
        <taxon>Teleostei</taxon>
        <taxon>Anguilliformes</taxon>
        <taxon>Congridae</taxon>
        <taxon>Conger</taxon>
    </lineage>
</organism>
<dbReference type="GO" id="GO:0102389">
    <property type="term" value="F:polyprenol reductase activity"/>
    <property type="evidence" value="ECO:0007669"/>
    <property type="project" value="UniProtKB-UniRule"/>
</dbReference>
<evidence type="ECO:0000256" key="8">
    <source>
        <dbReference type="ARBA" id="ARBA00046320"/>
    </source>
</evidence>
<dbReference type="GO" id="GO:0160198">
    <property type="term" value="F:polyprenal reductase activity"/>
    <property type="evidence" value="ECO:0007669"/>
    <property type="project" value="UniProtKB-EC"/>
</dbReference>
<sequence length="304" mass="34132">MLVLGFTAIDFTWILLSLFFLLAFCLHVFLSHTSAKCAQSRVCELFQDLIRYGKTKNSQRPSYVRMCDVPKRWFSHFYVVSVVWNGLLITVSLQTALLGRDLPLWLSNTLGFLTDSSAAAWKGVPLCTVVAQVLLWAHSVRRLVECTRVSVFSRGVIHTVQYAFGLGYYILLGLTLLCVRGPQQHQGPPVLWALVGASCSSSGPLCSSTAASCCWHTCGEVQTLEHGLPRGGWFERVSCPHYFAELLIYLSVGVVLGGGALTWWLVVLYVLFNQALAAQLCHEFYHSTFQHYPRQRRAFLPFLF</sequence>
<dbReference type="EC" id="1.3.1.94" evidence="3 14"/>
<dbReference type="EMBL" id="JAFJMO010000004">
    <property type="protein sequence ID" value="KAJ8280079.1"/>
    <property type="molecule type" value="Genomic_DNA"/>
</dbReference>
<feature type="transmembrane region" description="Helical" evidence="14">
    <location>
        <begin position="75"/>
        <end position="99"/>
    </location>
</feature>
<dbReference type="PROSITE" id="PS50244">
    <property type="entry name" value="S5A_REDUCTASE"/>
    <property type="match status" value="1"/>
</dbReference>
<evidence type="ECO:0000256" key="10">
    <source>
        <dbReference type="ARBA" id="ARBA00048095"/>
    </source>
</evidence>
<feature type="transmembrane region" description="Helical" evidence="14">
    <location>
        <begin position="119"/>
        <end position="138"/>
    </location>
</feature>
<protein>
    <recommendedName>
        <fullName evidence="9 14">Polyprenal reductase</fullName>
        <ecNumber evidence="2 14">1.3.1.22</ecNumber>
        <ecNumber evidence="3 14">1.3.1.94</ecNumber>
    </recommendedName>
</protein>
<feature type="transmembrane region" description="Helical" evidence="14">
    <location>
        <begin position="12"/>
        <end position="30"/>
    </location>
</feature>
<dbReference type="PANTHER" id="PTHR14624">
    <property type="entry name" value="DFG10 PROTEIN"/>
    <property type="match status" value="1"/>
</dbReference>
<dbReference type="Pfam" id="PF02544">
    <property type="entry name" value="Steroid_dh"/>
    <property type="match status" value="1"/>
</dbReference>
<dbReference type="InterPro" id="IPR039698">
    <property type="entry name" value="Dfg10/SRD5A3"/>
</dbReference>
<dbReference type="Proteomes" id="UP001152803">
    <property type="component" value="Unassembled WGS sequence"/>
</dbReference>
<reference evidence="16" key="1">
    <citation type="journal article" date="2023" name="Science">
        <title>Genome structures resolve the early diversification of teleost fishes.</title>
        <authorList>
            <person name="Parey E."/>
            <person name="Louis A."/>
            <person name="Montfort J."/>
            <person name="Bouchez O."/>
            <person name="Roques C."/>
            <person name="Iampietro C."/>
            <person name="Lluch J."/>
            <person name="Castinel A."/>
            <person name="Donnadieu C."/>
            <person name="Desvignes T."/>
            <person name="Floi Bucao C."/>
            <person name="Jouanno E."/>
            <person name="Wen M."/>
            <person name="Mejri S."/>
            <person name="Dirks R."/>
            <person name="Jansen H."/>
            <person name="Henkel C."/>
            <person name="Chen W.J."/>
            <person name="Zahm M."/>
            <person name="Cabau C."/>
            <person name="Klopp C."/>
            <person name="Thompson A.W."/>
            <person name="Robinson-Rechavi M."/>
            <person name="Braasch I."/>
            <person name="Lecointre G."/>
            <person name="Bobe J."/>
            <person name="Postlethwait J.H."/>
            <person name="Berthelot C."/>
            <person name="Roest Crollius H."/>
            <person name="Guiguen Y."/>
        </authorList>
    </citation>
    <scope>NUCLEOTIDE SEQUENCE</scope>
    <source>
        <strain evidence="16">Concon-B</strain>
    </source>
</reference>
<keyword evidence="5 14" id="KW-1133">Transmembrane helix</keyword>
<evidence type="ECO:0000256" key="4">
    <source>
        <dbReference type="ARBA" id="ARBA00022692"/>
    </source>
</evidence>
<dbReference type="Gene3D" id="1.20.120.1630">
    <property type="match status" value="1"/>
</dbReference>
<dbReference type="GO" id="GO:0047751">
    <property type="term" value="F:3-oxo-5-alpha-steroid 4-dehydrogenase (NADP+) activity"/>
    <property type="evidence" value="ECO:0007669"/>
    <property type="project" value="UniProtKB-UniRule"/>
</dbReference>
<keyword evidence="6 14" id="KW-0472">Membrane</keyword>
<evidence type="ECO:0000256" key="13">
    <source>
        <dbReference type="ARBA" id="ARBA00049427"/>
    </source>
</evidence>
<feature type="domain" description="3-oxo-5-alpha-steroid 4-dehydrogenase C-terminal" evidence="15">
    <location>
        <begin position="226"/>
        <end position="304"/>
    </location>
</feature>
<comment type="caution">
    <text evidence="16">The sequence shown here is derived from an EMBL/GenBank/DDBJ whole genome shotgun (WGS) entry which is preliminary data.</text>
</comment>
<comment type="catalytic activity">
    <reaction evidence="12">
        <text>17beta-hydroxy-5alpha-androstan-3-one + NADP(+) = testosterone + NADPH + H(+)</text>
        <dbReference type="Rhea" id="RHEA:50820"/>
        <dbReference type="ChEBI" id="CHEBI:15378"/>
        <dbReference type="ChEBI" id="CHEBI:16330"/>
        <dbReference type="ChEBI" id="CHEBI:17347"/>
        <dbReference type="ChEBI" id="CHEBI:57783"/>
        <dbReference type="ChEBI" id="CHEBI:58349"/>
        <dbReference type="EC" id="1.3.1.22"/>
    </reaction>
    <physiologicalReaction direction="right-to-left" evidence="12">
        <dbReference type="Rhea" id="RHEA:50822"/>
    </physiologicalReaction>
</comment>
<accession>A0A9Q1DTU8</accession>
<comment type="pathway">
    <text evidence="14">Protein modification; protein glycosylation.</text>
</comment>
<dbReference type="AlphaFoldDB" id="A0A9Q1DTU8"/>
<evidence type="ECO:0000256" key="7">
    <source>
        <dbReference type="ARBA" id="ARBA00045898"/>
    </source>
</evidence>
<dbReference type="InterPro" id="IPR001104">
    <property type="entry name" value="3-oxo-5_a-steroid_4-DH_C"/>
</dbReference>
<dbReference type="GO" id="GO:0006488">
    <property type="term" value="P:dolichol-linked oligosaccharide biosynthetic process"/>
    <property type="evidence" value="ECO:0007669"/>
    <property type="project" value="UniProtKB-UniRule"/>
</dbReference>
<keyword evidence="14" id="KW-0256">Endoplasmic reticulum</keyword>
<proteinExistence type="inferred from homology"/>
<comment type="similarity">
    <text evidence="8 14">Belongs to the steroid 5-alpha reductase family. Polyprenal reductase subfamily.</text>
</comment>
<comment type="catalytic activity">
    <reaction evidence="13 14">
        <text>a di-trans,poly-cis-dolichal + NADP(+) = a di-trans,poly-cis-polyprenal + NADPH + H(+)</text>
        <dbReference type="Rhea" id="RHEA:80727"/>
        <dbReference type="Rhea" id="RHEA-COMP:19536"/>
        <dbReference type="Rhea" id="RHEA-COMP:19537"/>
        <dbReference type="ChEBI" id="CHEBI:15378"/>
        <dbReference type="ChEBI" id="CHEBI:57783"/>
        <dbReference type="ChEBI" id="CHEBI:58349"/>
        <dbReference type="ChEBI" id="CHEBI:231623"/>
        <dbReference type="ChEBI" id="CHEBI:231637"/>
        <dbReference type="EC" id="1.3.1.94"/>
    </reaction>
    <physiologicalReaction direction="right-to-left" evidence="13 14">
        <dbReference type="Rhea" id="RHEA:80729"/>
    </physiologicalReaction>
</comment>
<evidence type="ECO:0000256" key="6">
    <source>
        <dbReference type="ARBA" id="ARBA00023136"/>
    </source>
</evidence>
<evidence type="ECO:0000256" key="11">
    <source>
        <dbReference type="ARBA" id="ARBA00048765"/>
    </source>
</evidence>
<evidence type="ECO:0000256" key="5">
    <source>
        <dbReference type="ARBA" id="ARBA00022989"/>
    </source>
</evidence>
<keyword evidence="4 14" id="KW-0812">Transmembrane</keyword>
<comment type="function">
    <text evidence="7">Plays a key role in early steps of protein N-linked glycosylation by being involved in the conversion of polyprenol into dolichol. Acts as a polyprenal reductase that mediates the reduction of polyprenal into dolichal in a NADP-dependent mechanism. Dolichols are required for the synthesis of dolichol-linked monosaccharides and the oligosaccharide precursor used for N-glycosylation. Also able to convert testosterone (T) into 5-alpha-dihydrotestosterone (DHT).</text>
</comment>
<gene>
    <name evidence="16" type="ORF">COCON_G00071450</name>
</gene>
<evidence type="ECO:0000256" key="9">
    <source>
        <dbReference type="ARBA" id="ARBA00047186"/>
    </source>
</evidence>
<keyword evidence="14" id="KW-0560">Oxidoreductase</keyword>
<evidence type="ECO:0000256" key="1">
    <source>
        <dbReference type="ARBA" id="ARBA00004127"/>
    </source>
</evidence>
<dbReference type="GO" id="GO:0016095">
    <property type="term" value="P:polyprenol catabolic process"/>
    <property type="evidence" value="ECO:0007669"/>
    <property type="project" value="UniProtKB-UniRule"/>
</dbReference>
<dbReference type="PANTHER" id="PTHR14624:SF0">
    <property type="entry name" value="POLYPRENOL REDUCTASE"/>
    <property type="match status" value="1"/>
</dbReference>
<comment type="catalytic activity">
    <reaction evidence="10">
        <text>androst-4-ene-3,17-dione + NADPH + H(+) = 5alpha-androstan-3,17-dione + NADP(+)</text>
        <dbReference type="Rhea" id="RHEA:50816"/>
        <dbReference type="ChEBI" id="CHEBI:15378"/>
        <dbReference type="ChEBI" id="CHEBI:15994"/>
        <dbReference type="ChEBI" id="CHEBI:16422"/>
        <dbReference type="ChEBI" id="CHEBI:57783"/>
        <dbReference type="ChEBI" id="CHEBI:58349"/>
    </reaction>
    <physiologicalReaction direction="right-to-left" evidence="10">
        <dbReference type="Rhea" id="RHEA:50818"/>
    </physiologicalReaction>
</comment>
<keyword evidence="14" id="KW-0521">NADP</keyword>
<evidence type="ECO:0000313" key="16">
    <source>
        <dbReference type="EMBL" id="KAJ8280079.1"/>
    </source>
</evidence>
<feature type="transmembrane region" description="Helical" evidence="14">
    <location>
        <begin position="246"/>
        <end position="272"/>
    </location>
</feature>
<keyword evidence="17" id="KW-1185">Reference proteome</keyword>
<evidence type="ECO:0000313" key="17">
    <source>
        <dbReference type="Proteomes" id="UP001152803"/>
    </source>
</evidence>
<evidence type="ECO:0000256" key="12">
    <source>
        <dbReference type="ARBA" id="ARBA00049397"/>
    </source>
</evidence>
<name>A0A9Q1DTU8_CONCO</name>
<dbReference type="OrthoDB" id="541710at2759"/>
<dbReference type="EC" id="1.3.1.22" evidence="2 14"/>
<evidence type="ECO:0000256" key="3">
    <source>
        <dbReference type="ARBA" id="ARBA00012522"/>
    </source>
</evidence>
<comment type="catalytic activity">
    <reaction evidence="11">
        <text>a 3-oxo-5alpha-steroid + NADP(+) = a 3-oxo-Delta(4)-steroid + NADPH + H(+)</text>
        <dbReference type="Rhea" id="RHEA:54384"/>
        <dbReference type="ChEBI" id="CHEBI:13601"/>
        <dbReference type="ChEBI" id="CHEBI:15378"/>
        <dbReference type="ChEBI" id="CHEBI:47909"/>
        <dbReference type="ChEBI" id="CHEBI:57783"/>
        <dbReference type="ChEBI" id="CHEBI:58349"/>
        <dbReference type="EC" id="1.3.1.22"/>
    </reaction>
    <physiologicalReaction direction="right-to-left" evidence="11">
        <dbReference type="Rhea" id="RHEA:54386"/>
    </physiologicalReaction>
</comment>
<evidence type="ECO:0000256" key="14">
    <source>
        <dbReference type="RuleBase" id="RU367081"/>
    </source>
</evidence>
<comment type="subcellular location">
    <subcellularLocation>
        <location evidence="1">Endomembrane system</location>
        <topology evidence="1">Multi-pass membrane protein</topology>
    </subcellularLocation>
    <subcellularLocation>
        <location evidence="14">Endoplasmic reticulum membrane</location>
    </subcellularLocation>
</comment>
<evidence type="ECO:0000256" key="2">
    <source>
        <dbReference type="ARBA" id="ARBA00012049"/>
    </source>
</evidence>
<dbReference type="GO" id="GO:0005789">
    <property type="term" value="C:endoplasmic reticulum membrane"/>
    <property type="evidence" value="ECO:0007669"/>
    <property type="project" value="UniProtKB-SubCell"/>
</dbReference>